<protein>
    <submittedName>
        <fullName evidence="1">Uncharacterized protein</fullName>
    </submittedName>
</protein>
<name>A0ACB7XC75_9ERIC</name>
<dbReference type="Proteomes" id="UP000828048">
    <property type="component" value="Chromosome 6"/>
</dbReference>
<gene>
    <name evidence="1" type="ORF">Vadar_023587</name>
</gene>
<keyword evidence="2" id="KW-1185">Reference proteome</keyword>
<organism evidence="1 2">
    <name type="scientific">Vaccinium darrowii</name>
    <dbReference type="NCBI Taxonomy" id="229202"/>
    <lineage>
        <taxon>Eukaryota</taxon>
        <taxon>Viridiplantae</taxon>
        <taxon>Streptophyta</taxon>
        <taxon>Embryophyta</taxon>
        <taxon>Tracheophyta</taxon>
        <taxon>Spermatophyta</taxon>
        <taxon>Magnoliopsida</taxon>
        <taxon>eudicotyledons</taxon>
        <taxon>Gunneridae</taxon>
        <taxon>Pentapetalae</taxon>
        <taxon>asterids</taxon>
        <taxon>Ericales</taxon>
        <taxon>Ericaceae</taxon>
        <taxon>Vaccinioideae</taxon>
        <taxon>Vaccinieae</taxon>
        <taxon>Vaccinium</taxon>
    </lineage>
</organism>
<sequence length="310" mass="34789">MACFSGLGIGLSFIFGCIFLGVVAEIYYVLWWKKRNATGRAVKHQFYTNHIKQIPHLFCWKKPGSEPTSKTQQVTNSVTNPDANTGPEPDLESGPTKELLQQHKGYGEEGVEAELMRLHNLCGPPRFLFTINEETKEDLESIDGRSRIGSRTRSLSDFFVSIETPILTPLASPTVKGFNNNPLDSYNGFNPLFESFSEVSEINKMRASSPPPKFKFLRDAEEKLLRKLMEEAEKRAKSHYGSVQDSVVKANPNPNPNSNLATEERDGSFVRVLVGKSKEREATASQVLPLASSPSRFRPYEFDNKNPTQQ</sequence>
<dbReference type="EMBL" id="CM037156">
    <property type="protein sequence ID" value="KAH7838220.1"/>
    <property type="molecule type" value="Genomic_DNA"/>
</dbReference>
<comment type="caution">
    <text evidence="1">The sequence shown here is derived from an EMBL/GenBank/DDBJ whole genome shotgun (WGS) entry which is preliminary data.</text>
</comment>
<evidence type="ECO:0000313" key="2">
    <source>
        <dbReference type="Proteomes" id="UP000828048"/>
    </source>
</evidence>
<proteinExistence type="predicted"/>
<reference evidence="1 2" key="1">
    <citation type="journal article" date="2021" name="Hortic Res">
        <title>High-quality reference genome and annotation aids understanding of berry development for evergreen blueberry (Vaccinium darrowii).</title>
        <authorList>
            <person name="Yu J."/>
            <person name="Hulse-Kemp A.M."/>
            <person name="Babiker E."/>
            <person name="Staton M."/>
        </authorList>
    </citation>
    <scope>NUCLEOTIDE SEQUENCE [LARGE SCALE GENOMIC DNA]</scope>
    <source>
        <strain evidence="2">cv. NJ 8807/NJ 8810</strain>
        <tissue evidence="1">Young leaf</tissue>
    </source>
</reference>
<evidence type="ECO:0000313" key="1">
    <source>
        <dbReference type="EMBL" id="KAH7838220.1"/>
    </source>
</evidence>
<accession>A0ACB7XC75</accession>